<evidence type="ECO:0000313" key="2">
    <source>
        <dbReference type="EMBL" id="TEB38661.1"/>
    </source>
</evidence>
<feature type="transmembrane region" description="Helical" evidence="1">
    <location>
        <begin position="48"/>
        <end position="70"/>
    </location>
</feature>
<evidence type="ECO:0000313" key="3">
    <source>
        <dbReference type="Proteomes" id="UP000298030"/>
    </source>
</evidence>
<accession>A0A4Y7TXD8</accession>
<feature type="transmembrane region" description="Helical" evidence="1">
    <location>
        <begin position="144"/>
        <end position="167"/>
    </location>
</feature>
<organism evidence="2 3">
    <name type="scientific">Coprinellus micaceus</name>
    <name type="common">Glistening ink-cap mushroom</name>
    <name type="synonym">Coprinus micaceus</name>
    <dbReference type="NCBI Taxonomy" id="71717"/>
    <lineage>
        <taxon>Eukaryota</taxon>
        <taxon>Fungi</taxon>
        <taxon>Dikarya</taxon>
        <taxon>Basidiomycota</taxon>
        <taxon>Agaricomycotina</taxon>
        <taxon>Agaricomycetes</taxon>
        <taxon>Agaricomycetidae</taxon>
        <taxon>Agaricales</taxon>
        <taxon>Agaricineae</taxon>
        <taxon>Psathyrellaceae</taxon>
        <taxon>Coprinellus</taxon>
    </lineage>
</organism>
<dbReference type="Proteomes" id="UP000298030">
    <property type="component" value="Unassembled WGS sequence"/>
</dbReference>
<sequence>MWCDNCLLVFPLRGGAIAWAVLVAAYSIGGGVFLLVSGQYFYFFFPEWQIYGGVGIGVGVAAVLSMLALSNKSYIWIRVVKFLWPFMIVISAIRATIMIVQLQRNKDKITWECNNGGQLWTEEAAAASGSKSASMPGGFCAAGFSSLSTAFIICLLADIACQLYMFFLTWRYSKRLEHYSQMHGPIYGGYYKA</sequence>
<keyword evidence="1" id="KW-0812">Transmembrane</keyword>
<feature type="transmembrane region" description="Helical" evidence="1">
    <location>
        <begin position="17"/>
        <end position="42"/>
    </location>
</feature>
<dbReference type="EMBL" id="QPFP01000002">
    <property type="protein sequence ID" value="TEB38661.1"/>
    <property type="molecule type" value="Genomic_DNA"/>
</dbReference>
<keyword evidence="1" id="KW-1133">Transmembrane helix</keyword>
<feature type="transmembrane region" description="Helical" evidence="1">
    <location>
        <begin position="82"/>
        <end position="102"/>
    </location>
</feature>
<keyword evidence="3" id="KW-1185">Reference proteome</keyword>
<dbReference type="AlphaFoldDB" id="A0A4Y7TXD8"/>
<proteinExistence type="predicted"/>
<comment type="caution">
    <text evidence="2">The sequence shown here is derived from an EMBL/GenBank/DDBJ whole genome shotgun (WGS) entry which is preliminary data.</text>
</comment>
<gene>
    <name evidence="2" type="ORF">FA13DRAFT_1724582</name>
</gene>
<protein>
    <submittedName>
        <fullName evidence="2">Uncharacterized protein</fullName>
    </submittedName>
</protein>
<name>A0A4Y7TXD8_COPMI</name>
<dbReference type="OrthoDB" id="2371309at2759"/>
<dbReference type="STRING" id="71717.A0A4Y7TXD8"/>
<reference evidence="2 3" key="1">
    <citation type="journal article" date="2019" name="Nat. Ecol. Evol.">
        <title>Megaphylogeny resolves global patterns of mushroom evolution.</title>
        <authorList>
            <person name="Varga T."/>
            <person name="Krizsan K."/>
            <person name="Foldi C."/>
            <person name="Dima B."/>
            <person name="Sanchez-Garcia M."/>
            <person name="Sanchez-Ramirez S."/>
            <person name="Szollosi G.J."/>
            <person name="Szarkandi J.G."/>
            <person name="Papp V."/>
            <person name="Albert L."/>
            <person name="Andreopoulos W."/>
            <person name="Angelini C."/>
            <person name="Antonin V."/>
            <person name="Barry K.W."/>
            <person name="Bougher N.L."/>
            <person name="Buchanan P."/>
            <person name="Buyck B."/>
            <person name="Bense V."/>
            <person name="Catcheside P."/>
            <person name="Chovatia M."/>
            <person name="Cooper J."/>
            <person name="Damon W."/>
            <person name="Desjardin D."/>
            <person name="Finy P."/>
            <person name="Geml J."/>
            <person name="Haridas S."/>
            <person name="Hughes K."/>
            <person name="Justo A."/>
            <person name="Karasinski D."/>
            <person name="Kautmanova I."/>
            <person name="Kiss B."/>
            <person name="Kocsube S."/>
            <person name="Kotiranta H."/>
            <person name="LaButti K.M."/>
            <person name="Lechner B.E."/>
            <person name="Liimatainen K."/>
            <person name="Lipzen A."/>
            <person name="Lukacs Z."/>
            <person name="Mihaltcheva S."/>
            <person name="Morgado L.N."/>
            <person name="Niskanen T."/>
            <person name="Noordeloos M.E."/>
            <person name="Ohm R.A."/>
            <person name="Ortiz-Santana B."/>
            <person name="Ovrebo C."/>
            <person name="Racz N."/>
            <person name="Riley R."/>
            <person name="Savchenko A."/>
            <person name="Shiryaev A."/>
            <person name="Soop K."/>
            <person name="Spirin V."/>
            <person name="Szebenyi C."/>
            <person name="Tomsovsky M."/>
            <person name="Tulloss R.E."/>
            <person name="Uehling J."/>
            <person name="Grigoriev I.V."/>
            <person name="Vagvolgyi C."/>
            <person name="Papp T."/>
            <person name="Martin F.M."/>
            <person name="Miettinen O."/>
            <person name="Hibbett D.S."/>
            <person name="Nagy L.G."/>
        </authorList>
    </citation>
    <scope>NUCLEOTIDE SEQUENCE [LARGE SCALE GENOMIC DNA]</scope>
    <source>
        <strain evidence="2 3">FP101781</strain>
    </source>
</reference>
<keyword evidence="1" id="KW-0472">Membrane</keyword>
<evidence type="ECO:0000256" key="1">
    <source>
        <dbReference type="SAM" id="Phobius"/>
    </source>
</evidence>